<dbReference type="VEuPathDB" id="CryptoDB:Cvel_8380"/>
<reference evidence="4" key="1">
    <citation type="submission" date="2014-11" db="EMBL/GenBank/DDBJ databases">
        <authorList>
            <person name="Otto D Thomas"/>
            <person name="Naeem Raeece"/>
        </authorList>
    </citation>
    <scope>NUCLEOTIDE SEQUENCE</scope>
</reference>
<feature type="repeat" description="ANK" evidence="3">
    <location>
        <begin position="122"/>
        <end position="154"/>
    </location>
</feature>
<dbReference type="Pfam" id="PF12796">
    <property type="entry name" value="Ank_2"/>
    <property type="match status" value="3"/>
</dbReference>
<dbReference type="PROSITE" id="PS50297">
    <property type="entry name" value="ANK_REP_REGION"/>
    <property type="match status" value="4"/>
</dbReference>
<keyword evidence="2 3" id="KW-0040">ANK repeat</keyword>
<keyword evidence="1" id="KW-0677">Repeat</keyword>
<dbReference type="PANTHER" id="PTHR24198">
    <property type="entry name" value="ANKYRIN REPEAT AND PROTEIN KINASE DOMAIN-CONTAINING PROTEIN"/>
    <property type="match status" value="1"/>
</dbReference>
<dbReference type="PROSITE" id="PS50088">
    <property type="entry name" value="ANK_REPEAT"/>
    <property type="match status" value="4"/>
</dbReference>
<organism evidence="4">
    <name type="scientific">Chromera velia CCMP2878</name>
    <dbReference type="NCBI Taxonomy" id="1169474"/>
    <lineage>
        <taxon>Eukaryota</taxon>
        <taxon>Sar</taxon>
        <taxon>Alveolata</taxon>
        <taxon>Colpodellida</taxon>
        <taxon>Chromeraceae</taxon>
        <taxon>Chromera</taxon>
    </lineage>
</organism>
<dbReference type="SMART" id="SM00248">
    <property type="entry name" value="ANK"/>
    <property type="match status" value="8"/>
</dbReference>
<protein>
    <submittedName>
        <fullName evidence="4">Uncharacterized protein</fullName>
    </submittedName>
</protein>
<feature type="repeat" description="ANK" evidence="3">
    <location>
        <begin position="406"/>
        <end position="438"/>
    </location>
</feature>
<dbReference type="PhylomeDB" id="A0A0G4HT68"/>
<dbReference type="InterPro" id="IPR036770">
    <property type="entry name" value="Ankyrin_rpt-contain_sf"/>
</dbReference>
<proteinExistence type="predicted"/>
<dbReference type="EMBL" id="CDMZ01003767">
    <property type="protein sequence ID" value="CEM47521.1"/>
    <property type="molecule type" value="Genomic_DNA"/>
</dbReference>
<dbReference type="PRINTS" id="PR01415">
    <property type="entry name" value="ANKYRIN"/>
</dbReference>
<dbReference type="PANTHER" id="PTHR24198:SF165">
    <property type="entry name" value="ANKYRIN REPEAT-CONTAINING PROTEIN-RELATED"/>
    <property type="match status" value="1"/>
</dbReference>
<evidence type="ECO:0000256" key="3">
    <source>
        <dbReference type="PROSITE-ProRule" id="PRU00023"/>
    </source>
</evidence>
<gene>
    <name evidence="4" type="ORF">Cvel_8380</name>
</gene>
<dbReference type="SUPFAM" id="SSF48403">
    <property type="entry name" value="Ankyrin repeat"/>
    <property type="match status" value="1"/>
</dbReference>
<feature type="repeat" description="ANK" evidence="3">
    <location>
        <begin position="332"/>
        <end position="366"/>
    </location>
</feature>
<dbReference type="AlphaFoldDB" id="A0A0G4HT68"/>
<name>A0A0G4HT68_9ALVE</name>
<feature type="repeat" description="ANK" evidence="3">
    <location>
        <begin position="228"/>
        <end position="260"/>
    </location>
</feature>
<evidence type="ECO:0000256" key="2">
    <source>
        <dbReference type="ARBA" id="ARBA00023043"/>
    </source>
</evidence>
<evidence type="ECO:0000256" key="1">
    <source>
        <dbReference type="ARBA" id="ARBA00022737"/>
    </source>
</evidence>
<accession>A0A0G4HT68</accession>
<sequence>MGSSIDPHILERLAAAEAKVRIVSASAESETERGEIRNHLNVCLKQWHTSLDEVLRRFLKMNFFKETLETIKRSALPAFKPVEAMTLRSVQKSFSADRGSEQRCKDFCLLLRFGTDLEAVLEGERPLTRAAKDGHTKAVGLLLRNGANGNSKNEAGESALLIALKKGEEGEQMALRLCSEESVNVVVTDPATTYTGLHLCTTVSVAERLVARGADVNAISERGASAHPKCTPISFAAHRGLLPLVRFLLNNGADVNKKAAELHESALQIALSRSKWEVARCLLVEGRANVNGTTSTKNTVLHVAATSPDAELVREIIEAEGGSLLLKKTNNNGYSALHSVSAMGVGSREVAEVLVKAGVDVDLQDKNGRTALMHACMKRFERVAEYLVETTPMCSLKGRINATDTKRNTGLMLAAQQGSVRIVSLLLQKGANAAAENDAGLKAKDFASAPEILQLLP</sequence>
<dbReference type="InterPro" id="IPR002110">
    <property type="entry name" value="Ankyrin_rpt"/>
</dbReference>
<evidence type="ECO:0000313" key="4">
    <source>
        <dbReference type="EMBL" id="CEM47521.1"/>
    </source>
</evidence>
<dbReference type="Gene3D" id="1.25.40.20">
    <property type="entry name" value="Ankyrin repeat-containing domain"/>
    <property type="match status" value="3"/>
</dbReference>